<reference evidence="8" key="1">
    <citation type="journal article" date="2019" name="Int. J. Syst. Evol. Microbiol.">
        <title>The Global Catalogue of Microorganisms (GCM) 10K type strain sequencing project: providing services to taxonomists for standard genome sequencing and annotation.</title>
        <authorList>
            <consortium name="The Broad Institute Genomics Platform"/>
            <consortium name="The Broad Institute Genome Sequencing Center for Infectious Disease"/>
            <person name="Wu L."/>
            <person name="Ma J."/>
        </authorList>
    </citation>
    <scope>NUCLEOTIDE SEQUENCE [LARGE SCALE GENOMIC DNA]</scope>
    <source>
        <strain evidence="8">JCM 16082</strain>
    </source>
</reference>
<dbReference type="InterPro" id="IPR003961">
    <property type="entry name" value="FN3_dom"/>
</dbReference>
<dbReference type="Gene3D" id="2.60.40.10">
    <property type="entry name" value="Immunoglobulins"/>
    <property type="match status" value="1"/>
</dbReference>
<keyword evidence="8" id="KW-1185">Reference proteome</keyword>
<dbReference type="PROSITE" id="PS50853">
    <property type="entry name" value="FN3"/>
    <property type="match status" value="1"/>
</dbReference>
<dbReference type="RefSeq" id="WP_343765639.1">
    <property type="nucleotide sequence ID" value="NZ_BAAAFG010000014.1"/>
</dbReference>
<keyword evidence="1 4" id="KW-0732">Signal</keyword>
<evidence type="ECO:0000256" key="1">
    <source>
        <dbReference type="ARBA" id="ARBA00022729"/>
    </source>
</evidence>
<dbReference type="Proteomes" id="UP001500507">
    <property type="component" value="Unassembled WGS sequence"/>
</dbReference>
<feature type="domain" description="Fibronectin type-III" evidence="6">
    <location>
        <begin position="320"/>
        <end position="417"/>
    </location>
</feature>
<dbReference type="InterPro" id="IPR035914">
    <property type="entry name" value="Sperma_CUB_dom_sf"/>
</dbReference>
<evidence type="ECO:0000256" key="4">
    <source>
        <dbReference type="SAM" id="SignalP"/>
    </source>
</evidence>
<evidence type="ECO:0000256" key="2">
    <source>
        <dbReference type="ARBA" id="ARBA00022737"/>
    </source>
</evidence>
<sequence>MKKITFVFALLLSGVIGIAQTTLTQNSGDVTGTNSVGCPGGDNDWARNFVLADYGISADFNLTSGSVGVQSTDGSGTSITVNVYATDAGFPGTFDTANLLGSQVVAVDAATVETTVDFVFDTPILIPGGTQSIAVAVVVPLGNNFFIGGTPTETTESFLRSTNCSVADYVTPSSIGFPDANPLIEVSGSLAGPNTTCGFAATATLGINSAVGMDNTDGGAVDGCYSSGTDALWYRFTAVETGELTITSDVNGQTQDTRLSVYDSCTDLNCLGNDDDGGTGLTSSLILSLEAGQSIFLEWDDRWSEADFDFELSFNVTCANPINLIVASEAGISAELEWDDAADAVNGYVVEVYNSGDDPDIDTPVFTENVPTGTSNVTVTGLSEVSSYDAYVSSDCDAGGISGATVVSFETGFLPPACGGNFYDTGGPGSDYQNSENLTTIITPDNAGDLVTVTFTAFNIENGFDELIVYDGPDAGSPQLDILTGDLSANVPFSFTSSDASGSLTFVFTSDGSVTRAGWEADVTCAVAPARVQVIHNSPDPDVQTVDVYLNDDLLLDDFQFRTATSFIDAPAGVPLTIDVAPGDSDDSGDSIFELTATLDSGETYIVVADGVVTDPDAGEEFSLEVYAGARETGTDPANTDVLVHHGSPDAPTVDIVETSIPAGIIVDDISYTDFQGYLSLPTADYTVSVTTADGATEVAAFSAPLALLGQEGEAITVLASGFLAPDAGEPEFGLWVALPIGGNLIALPTAPLSINGNTIEGVSVYPVPANDVLNIRAQNNVEQIEIFNLLGQRVFMQKAGSTTASFDISELSAGNYILRATIGGQIGNYQIIKR</sequence>
<dbReference type="PANTHER" id="PTHR24251">
    <property type="entry name" value="OVOCHYMASE-RELATED"/>
    <property type="match status" value="1"/>
</dbReference>
<proteinExistence type="predicted"/>
<name>A0ABP3XT13_9FLAO</name>
<evidence type="ECO:0000313" key="8">
    <source>
        <dbReference type="Proteomes" id="UP001500507"/>
    </source>
</evidence>
<dbReference type="Pfam" id="PF00431">
    <property type="entry name" value="CUB"/>
    <property type="match status" value="1"/>
</dbReference>
<keyword evidence="3" id="KW-1015">Disulfide bond</keyword>
<feature type="domain" description="CUB" evidence="5">
    <location>
        <begin position="410"/>
        <end position="526"/>
    </location>
</feature>
<dbReference type="Pfam" id="PF18962">
    <property type="entry name" value="Por_Secre_tail"/>
    <property type="match status" value="1"/>
</dbReference>
<dbReference type="Gene3D" id="2.60.120.380">
    <property type="match status" value="1"/>
</dbReference>
<feature type="chain" id="PRO_5045942116" evidence="4">
    <location>
        <begin position="20"/>
        <end position="835"/>
    </location>
</feature>
<dbReference type="InterPro" id="IPR000859">
    <property type="entry name" value="CUB_dom"/>
</dbReference>
<dbReference type="InterPro" id="IPR013783">
    <property type="entry name" value="Ig-like_fold"/>
</dbReference>
<evidence type="ECO:0000259" key="6">
    <source>
        <dbReference type="PROSITE" id="PS50853"/>
    </source>
</evidence>
<dbReference type="CDD" id="cd00041">
    <property type="entry name" value="CUB"/>
    <property type="match status" value="1"/>
</dbReference>
<dbReference type="InterPro" id="IPR036116">
    <property type="entry name" value="FN3_sf"/>
</dbReference>
<dbReference type="PROSITE" id="PS01180">
    <property type="entry name" value="CUB"/>
    <property type="match status" value="1"/>
</dbReference>
<evidence type="ECO:0000256" key="3">
    <source>
        <dbReference type="ARBA" id="ARBA00023157"/>
    </source>
</evidence>
<dbReference type="Gene3D" id="2.60.120.290">
    <property type="entry name" value="Spermadhesin, CUB domain"/>
    <property type="match status" value="1"/>
</dbReference>
<dbReference type="InterPro" id="IPR026444">
    <property type="entry name" value="Secre_tail"/>
</dbReference>
<dbReference type="Pfam" id="PF14344">
    <property type="entry name" value="DUF4397"/>
    <property type="match status" value="1"/>
</dbReference>
<dbReference type="EMBL" id="BAAAFG010000014">
    <property type="protein sequence ID" value="GAA0872380.1"/>
    <property type="molecule type" value="Genomic_DNA"/>
</dbReference>
<accession>A0ABP3XT13</accession>
<dbReference type="InterPro" id="IPR025510">
    <property type="entry name" value="DUF4397"/>
</dbReference>
<dbReference type="SMART" id="SM00042">
    <property type="entry name" value="CUB"/>
    <property type="match status" value="1"/>
</dbReference>
<feature type="signal peptide" evidence="4">
    <location>
        <begin position="1"/>
        <end position="19"/>
    </location>
</feature>
<dbReference type="SUPFAM" id="SSF49854">
    <property type="entry name" value="Spermadhesin, CUB domain"/>
    <property type="match status" value="1"/>
</dbReference>
<dbReference type="NCBIfam" id="TIGR04183">
    <property type="entry name" value="Por_Secre_tail"/>
    <property type="match status" value="1"/>
</dbReference>
<dbReference type="PANTHER" id="PTHR24251:SF52">
    <property type="entry name" value="CUB DOMAIN-CONTAINING PROTEIN"/>
    <property type="match status" value="1"/>
</dbReference>
<gene>
    <name evidence="7" type="ORF">GCM10009117_15270</name>
</gene>
<evidence type="ECO:0000259" key="5">
    <source>
        <dbReference type="PROSITE" id="PS01180"/>
    </source>
</evidence>
<comment type="caution">
    <text evidence="7">The sequence shown here is derived from an EMBL/GenBank/DDBJ whole genome shotgun (WGS) entry which is preliminary data.</text>
</comment>
<organism evidence="7 8">
    <name type="scientific">Gangjinia marincola</name>
    <dbReference type="NCBI Taxonomy" id="578463"/>
    <lineage>
        <taxon>Bacteria</taxon>
        <taxon>Pseudomonadati</taxon>
        <taxon>Bacteroidota</taxon>
        <taxon>Flavobacteriia</taxon>
        <taxon>Flavobacteriales</taxon>
        <taxon>Flavobacteriaceae</taxon>
        <taxon>Gangjinia</taxon>
    </lineage>
</organism>
<keyword evidence="2" id="KW-0677">Repeat</keyword>
<evidence type="ECO:0000313" key="7">
    <source>
        <dbReference type="EMBL" id="GAA0872380.1"/>
    </source>
</evidence>
<protein>
    <submittedName>
        <fullName evidence="7">Uncharacterized protein</fullName>
    </submittedName>
</protein>
<dbReference type="SUPFAM" id="SSF49265">
    <property type="entry name" value="Fibronectin type III"/>
    <property type="match status" value="1"/>
</dbReference>